<reference evidence="6 7" key="2">
    <citation type="submission" date="2024-10" db="EMBL/GenBank/DDBJ databases">
        <authorList>
            <person name="Ryan C."/>
        </authorList>
    </citation>
    <scope>NUCLEOTIDE SEQUENCE [LARGE SCALE GENOMIC DNA]</scope>
</reference>
<evidence type="ECO:0000256" key="2">
    <source>
        <dbReference type="ARBA" id="ARBA00023015"/>
    </source>
</evidence>
<dbReference type="PANTHER" id="PTHR13097:SF7">
    <property type="entry name" value="GENERAL TRANSCRIPTION FACTOR IIE SUBUNIT 1"/>
    <property type="match status" value="1"/>
</dbReference>
<dbReference type="InterPro" id="IPR002853">
    <property type="entry name" value="TFIIE_asu"/>
</dbReference>
<comment type="similarity">
    <text evidence="1">Belongs to the TFIIE alpha subunit family.</text>
</comment>
<dbReference type="Pfam" id="PF02002">
    <property type="entry name" value="TFIIE_alpha"/>
    <property type="match status" value="1"/>
</dbReference>
<evidence type="ECO:0000313" key="7">
    <source>
        <dbReference type="Proteomes" id="UP001497457"/>
    </source>
</evidence>
<dbReference type="SUPFAM" id="SSF46785">
    <property type="entry name" value="Winged helix' DNA-binding domain"/>
    <property type="match status" value="1"/>
</dbReference>
<evidence type="ECO:0000313" key="6">
    <source>
        <dbReference type="EMBL" id="CAL4908314.1"/>
    </source>
</evidence>
<dbReference type="Gene3D" id="3.30.40.10">
    <property type="entry name" value="Zinc/RING finger domain, C3HC4 (zinc finger)"/>
    <property type="match status" value="1"/>
</dbReference>
<evidence type="ECO:0000259" key="5">
    <source>
        <dbReference type="PROSITE" id="PS51344"/>
    </source>
</evidence>
<dbReference type="AlphaFoldDB" id="A0ABC8WDV2"/>
<accession>A0ABC8WDV2</accession>
<dbReference type="EMBL" id="OZ075122">
    <property type="protein sequence ID" value="CAL4908314.1"/>
    <property type="molecule type" value="Genomic_DNA"/>
</dbReference>
<organism evidence="6 7">
    <name type="scientific">Urochloa decumbens</name>
    <dbReference type="NCBI Taxonomy" id="240449"/>
    <lineage>
        <taxon>Eukaryota</taxon>
        <taxon>Viridiplantae</taxon>
        <taxon>Streptophyta</taxon>
        <taxon>Embryophyta</taxon>
        <taxon>Tracheophyta</taxon>
        <taxon>Spermatophyta</taxon>
        <taxon>Magnoliopsida</taxon>
        <taxon>Liliopsida</taxon>
        <taxon>Poales</taxon>
        <taxon>Poaceae</taxon>
        <taxon>PACMAD clade</taxon>
        <taxon>Panicoideae</taxon>
        <taxon>Panicodae</taxon>
        <taxon>Paniceae</taxon>
        <taxon>Melinidinae</taxon>
        <taxon>Urochloa</taxon>
    </lineage>
</organism>
<protein>
    <recommendedName>
        <fullName evidence="5">HTH TFE/IIEalpha-type domain-containing protein</fullName>
    </recommendedName>
</protein>
<dbReference type="InterPro" id="IPR024550">
    <property type="entry name" value="TFIIEa/SarR/Rpc3_HTH_dom"/>
</dbReference>
<feature type="region of interest" description="Disordered" evidence="4">
    <location>
        <begin position="246"/>
        <end position="265"/>
    </location>
</feature>
<dbReference type="InterPro" id="IPR039997">
    <property type="entry name" value="TFE"/>
</dbReference>
<keyword evidence="3" id="KW-0804">Transcription</keyword>
<dbReference type="PANTHER" id="PTHR13097">
    <property type="entry name" value="TRANSCRIPTION INITIATION FACTOR IIE, ALPHA SUBUNIT"/>
    <property type="match status" value="1"/>
</dbReference>
<dbReference type="SUPFAM" id="SSF57783">
    <property type="entry name" value="Zinc beta-ribbon"/>
    <property type="match status" value="1"/>
</dbReference>
<sequence length="330" mass="36969">MGTPDDFSQLVKLAARALYLDLPAGSAGKTIDVLDALTSHQWVREKNLSKELKINAKQLNSILDFLEEEELIQREIKVNFKRQKTTHGALSAGVQEVIRPNSYCCLDYAKAYHAVRYRLNTITKKLKSDMKNQNMVQEYMCPKCEIRYSALDATYLASVTDEHFHCERCCGNLLAVDSERGYKNSLEKLQKMKEDLKPLSLLIEKLMDVAAPKAVALNQWRKSVTDKNVRVDIVTPNALVEPTNVASSTAGGASKGMPSLLKSPKPLNKLRDLPSWIVRGGDVHLTDEQRKILNESVLDVEAMDHRKQLSCDAMQEASQVGIKRKQGNGV</sequence>
<feature type="compositionally biased region" description="Low complexity" evidence="4">
    <location>
        <begin position="255"/>
        <end position="265"/>
    </location>
</feature>
<evidence type="ECO:0000256" key="3">
    <source>
        <dbReference type="ARBA" id="ARBA00023163"/>
    </source>
</evidence>
<keyword evidence="7" id="KW-1185">Reference proteome</keyword>
<dbReference type="SMART" id="SM00531">
    <property type="entry name" value="TFIIE"/>
    <property type="match status" value="1"/>
</dbReference>
<name>A0ABC8WDV2_9POAL</name>
<dbReference type="InterPro" id="IPR017919">
    <property type="entry name" value="TFIIE/TFIIEa_HTH"/>
</dbReference>
<gene>
    <name evidence="6" type="ORF">URODEC1_LOCUS12998</name>
</gene>
<dbReference type="PROSITE" id="PS51344">
    <property type="entry name" value="HTH_TFE_IIE"/>
    <property type="match status" value="1"/>
</dbReference>
<proteinExistence type="inferred from homology"/>
<keyword evidence="2" id="KW-0805">Transcription regulation</keyword>
<feature type="domain" description="HTH TFE/IIEalpha-type" evidence="5">
    <location>
        <begin position="7"/>
        <end position="116"/>
    </location>
</feature>
<dbReference type="Proteomes" id="UP001497457">
    <property type="component" value="Chromosome 12b"/>
</dbReference>
<evidence type="ECO:0000256" key="1">
    <source>
        <dbReference type="ARBA" id="ARBA00008947"/>
    </source>
</evidence>
<reference evidence="7" key="1">
    <citation type="submission" date="2024-06" db="EMBL/GenBank/DDBJ databases">
        <authorList>
            <person name="Ryan C."/>
        </authorList>
    </citation>
    <scope>NUCLEOTIDE SEQUENCE [LARGE SCALE GENOMIC DNA]</scope>
</reference>
<dbReference type="InterPro" id="IPR013083">
    <property type="entry name" value="Znf_RING/FYVE/PHD"/>
</dbReference>
<dbReference type="InterPro" id="IPR036390">
    <property type="entry name" value="WH_DNA-bd_sf"/>
</dbReference>
<evidence type="ECO:0000256" key="4">
    <source>
        <dbReference type="SAM" id="MobiDB-lite"/>
    </source>
</evidence>